<dbReference type="InterPro" id="IPR012349">
    <property type="entry name" value="Split_barrel_FMN-bd"/>
</dbReference>
<dbReference type="InterPro" id="IPR011576">
    <property type="entry name" value="Pyridox_Oxase_N"/>
</dbReference>
<dbReference type="InterPro" id="IPR017900">
    <property type="entry name" value="4Fe4S_Fe_S_CS"/>
</dbReference>
<evidence type="ECO:0000313" key="6">
    <source>
        <dbReference type="EMBL" id="HJC36372.1"/>
    </source>
</evidence>
<dbReference type="PROSITE" id="PS00198">
    <property type="entry name" value="4FE4S_FER_1"/>
    <property type="match status" value="2"/>
</dbReference>
<evidence type="ECO:0000256" key="1">
    <source>
        <dbReference type="ARBA" id="ARBA00022485"/>
    </source>
</evidence>
<organism evidence="6 7">
    <name type="scientific">Candidatus Merdibacter merdavium</name>
    <dbReference type="NCBI Taxonomy" id="2838692"/>
    <lineage>
        <taxon>Bacteria</taxon>
        <taxon>Bacillati</taxon>
        <taxon>Bacillota</taxon>
        <taxon>Erysipelotrichia</taxon>
        <taxon>Erysipelotrichales</taxon>
        <taxon>Erysipelotrichaceae</taxon>
        <taxon>Merdibacter</taxon>
    </lineage>
</organism>
<dbReference type="GO" id="GO:0046872">
    <property type="term" value="F:metal ion binding"/>
    <property type="evidence" value="ECO:0007669"/>
    <property type="project" value="UniProtKB-KW"/>
</dbReference>
<protein>
    <submittedName>
        <fullName evidence="6">4Fe-4S binding protein</fullName>
    </submittedName>
</protein>
<evidence type="ECO:0000256" key="3">
    <source>
        <dbReference type="ARBA" id="ARBA00023004"/>
    </source>
</evidence>
<dbReference type="SUPFAM" id="SSF50475">
    <property type="entry name" value="FMN-binding split barrel"/>
    <property type="match status" value="1"/>
</dbReference>
<gene>
    <name evidence="6" type="ORF">H9702_04495</name>
</gene>
<feature type="domain" description="4Fe-4S ferredoxin-type" evidence="5">
    <location>
        <begin position="150"/>
        <end position="176"/>
    </location>
</feature>
<evidence type="ECO:0000259" key="5">
    <source>
        <dbReference type="PROSITE" id="PS51379"/>
    </source>
</evidence>
<keyword evidence="4" id="KW-0411">Iron-sulfur</keyword>
<dbReference type="Pfam" id="PF12838">
    <property type="entry name" value="Fer4_7"/>
    <property type="match status" value="1"/>
</dbReference>
<evidence type="ECO:0000313" key="7">
    <source>
        <dbReference type="Proteomes" id="UP000823896"/>
    </source>
</evidence>
<accession>A0A9D2SV64</accession>
<dbReference type="EMBL" id="DWWM01000027">
    <property type="protein sequence ID" value="HJC36372.1"/>
    <property type="molecule type" value="Genomic_DNA"/>
</dbReference>
<dbReference type="PANTHER" id="PTHR43687:SF1">
    <property type="entry name" value="FERREDOXIN III"/>
    <property type="match status" value="1"/>
</dbReference>
<keyword evidence="3" id="KW-0408">Iron</keyword>
<sequence length="207" mass="22894">MNAEPYLKFLVEEIHSVIFATIDTQGHPLTCAIDLMDHDAHGLYFLTATGKSFYHRLKRDGHIALSGMKGKDTLSCISISLQGQAREIGTARLPRLFALNPYMEKIYPTEASRRALTVFCIEQGSGEWFDLSKSPIKRASFAFGDIAPKTSGYFVSDTCTGCGRCLPLCPQQCVDVFNDKAVIEQAHCLHCGNCMQACPFDAVTFLK</sequence>
<feature type="domain" description="4Fe-4S ferredoxin-type" evidence="5">
    <location>
        <begin position="179"/>
        <end position="207"/>
    </location>
</feature>
<keyword evidence="2" id="KW-0479">Metal-binding</keyword>
<dbReference type="Proteomes" id="UP000823896">
    <property type="component" value="Unassembled WGS sequence"/>
</dbReference>
<comment type="caution">
    <text evidence="6">The sequence shown here is derived from an EMBL/GenBank/DDBJ whole genome shotgun (WGS) entry which is preliminary data.</text>
</comment>
<dbReference type="SUPFAM" id="SSF54862">
    <property type="entry name" value="4Fe-4S ferredoxins"/>
    <property type="match status" value="1"/>
</dbReference>
<reference evidence="6" key="1">
    <citation type="journal article" date="2021" name="PeerJ">
        <title>Extensive microbial diversity within the chicken gut microbiome revealed by metagenomics and culture.</title>
        <authorList>
            <person name="Gilroy R."/>
            <person name="Ravi A."/>
            <person name="Getino M."/>
            <person name="Pursley I."/>
            <person name="Horton D.L."/>
            <person name="Alikhan N.F."/>
            <person name="Baker D."/>
            <person name="Gharbi K."/>
            <person name="Hall N."/>
            <person name="Watson M."/>
            <person name="Adriaenssens E.M."/>
            <person name="Foster-Nyarko E."/>
            <person name="Jarju S."/>
            <person name="Secka A."/>
            <person name="Antonio M."/>
            <person name="Oren A."/>
            <person name="Chaudhuri R.R."/>
            <person name="La Ragione R."/>
            <person name="Hildebrand F."/>
            <person name="Pallen M.J."/>
        </authorList>
    </citation>
    <scope>NUCLEOTIDE SEQUENCE</scope>
    <source>
        <strain evidence="6">CHK187-11901</strain>
    </source>
</reference>
<dbReference type="AlphaFoldDB" id="A0A9D2SV64"/>
<dbReference type="InterPro" id="IPR050572">
    <property type="entry name" value="Fe-S_Ferredoxin"/>
</dbReference>
<keyword evidence="1" id="KW-0004">4Fe-4S</keyword>
<proteinExistence type="predicted"/>
<evidence type="ECO:0000256" key="4">
    <source>
        <dbReference type="ARBA" id="ARBA00023014"/>
    </source>
</evidence>
<dbReference type="PANTHER" id="PTHR43687">
    <property type="entry name" value="ADENYLYLSULFATE REDUCTASE, BETA SUBUNIT"/>
    <property type="match status" value="1"/>
</dbReference>
<dbReference type="PROSITE" id="PS51379">
    <property type="entry name" value="4FE4S_FER_2"/>
    <property type="match status" value="2"/>
</dbReference>
<dbReference type="InterPro" id="IPR017896">
    <property type="entry name" value="4Fe4S_Fe-S-bd"/>
</dbReference>
<dbReference type="Gene3D" id="2.30.110.10">
    <property type="entry name" value="Electron Transport, Fmn-binding Protein, Chain A"/>
    <property type="match status" value="1"/>
</dbReference>
<dbReference type="Pfam" id="PF01243">
    <property type="entry name" value="PNPOx_N"/>
    <property type="match status" value="1"/>
</dbReference>
<evidence type="ECO:0000256" key="2">
    <source>
        <dbReference type="ARBA" id="ARBA00022723"/>
    </source>
</evidence>
<dbReference type="Gene3D" id="3.30.70.20">
    <property type="match status" value="1"/>
</dbReference>
<dbReference type="GO" id="GO:0051539">
    <property type="term" value="F:4 iron, 4 sulfur cluster binding"/>
    <property type="evidence" value="ECO:0007669"/>
    <property type="project" value="UniProtKB-KW"/>
</dbReference>
<reference evidence="6" key="2">
    <citation type="submission" date="2021-04" db="EMBL/GenBank/DDBJ databases">
        <authorList>
            <person name="Gilroy R."/>
        </authorList>
    </citation>
    <scope>NUCLEOTIDE SEQUENCE</scope>
    <source>
        <strain evidence="6">CHK187-11901</strain>
    </source>
</reference>
<name>A0A9D2SV64_9FIRM</name>